<reference evidence="2 3" key="1">
    <citation type="submission" date="2012-12" db="EMBL/GenBank/DDBJ databases">
        <title>Novel taxa of Listeriaceae from agricultural environments in the United States.</title>
        <authorList>
            <person name="den Bakker H.C."/>
            <person name="Allred A."/>
            <person name="Warchocki S."/>
            <person name="Wright E.M."/>
            <person name="Burrell A."/>
            <person name="Nightingale K.K."/>
            <person name="Kephart D."/>
            <person name="Wiedmann M."/>
        </authorList>
    </citation>
    <scope>NUCLEOTIDE SEQUENCE [LARGE SCALE GENOMIC DNA]</scope>
    <source>
        <strain evidence="2 3">FSL S10-1203</strain>
    </source>
</reference>
<dbReference type="SUPFAM" id="SSF53720">
    <property type="entry name" value="ALDH-like"/>
    <property type="match status" value="1"/>
</dbReference>
<dbReference type="InterPro" id="IPR012394">
    <property type="entry name" value="Aldehyde_DH_NAD(P)"/>
</dbReference>
<dbReference type="InterPro" id="IPR016161">
    <property type="entry name" value="Ald_DH/histidinol_DH"/>
</dbReference>
<dbReference type="Gene3D" id="3.40.605.10">
    <property type="entry name" value="Aldehyde Dehydrogenase, Chain A, domain 1"/>
    <property type="match status" value="1"/>
</dbReference>
<proteinExistence type="predicted"/>
<evidence type="ECO:0000313" key="2">
    <source>
        <dbReference type="EMBL" id="EUJ49279.1"/>
    </source>
</evidence>
<evidence type="ECO:0000256" key="1">
    <source>
        <dbReference type="ARBA" id="ARBA00023002"/>
    </source>
</evidence>
<gene>
    <name evidence="2" type="ORF">MCOL2_16292</name>
</gene>
<protein>
    <submittedName>
        <fullName evidence="2">Aldehyde dehydrogenase</fullName>
    </submittedName>
</protein>
<dbReference type="Proteomes" id="UP000019241">
    <property type="component" value="Unassembled WGS sequence"/>
</dbReference>
<dbReference type="GO" id="GO:0004029">
    <property type="term" value="F:aldehyde dehydrogenase (NAD+) activity"/>
    <property type="evidence" value="ECO:0007669"/>
    <property type="project" value="TreeGrafter"/>
</dbReference>
<dbReference type="PANTHER" id="PTHR43570">
    <property type="entry name" value="ALDEHYDE DEHYDROGENASE"/>
    <property type="match status" value="1"/>
</dbReference>
<dbReference type="GO" id="GO:0006081">
    <property type="term" value="P:aldehyde metabolic process"/>
    <property type="evidence" value="ECO:0007669"/>
    <property type="project" value="InterPro"/>
</dbReference>
<evidence type="ECO:0000313" key="3">
    <source>
        <dbReference type="Proteomes" id="UP000019241"/>
    </source>
</evidence>
<dbReference type="GO" id="GO:0005737">
    <property type="term" value="C:cytoplasm"/>
    <property type="evidence" value="ECO:0007669"/>
    <property type="project" value="TreeGrafter"/>
</dbReference>
<sequence>MQSSEIMNRQKSYFDEGHTKSYLHRKTTLENLKMLLRENENLFLDALQKDLGKSSSEAYMTEIGIIYEEISFALKHLKKMDACRKSKNKCHASWIERVYPQRTLRDGFSHCTVELSVSISAFAVNWGHCSREYGDSKAIRACATNRPCSGARFIALS</sequence>
<accession>W7DML8</accession>
<keyword evidence="1" id="KW-0560">Oxidoreductase</keyword>
<dbReference type="PANTHER" id="PTHR43570:SF16">
    <property type="entry name" value="ALDEHYDE DEHYDROGENASE TYPE III, ISOFORM Q"/>
    <property type="match status" value="1"/>
</dbReference>
<comment type="caution">
    <text evidence="2">The sequence shown here is derived from an EMBL/GenBank/DDBJ whole genome shotgun (WGS) entry which is preliminary data.</text>
</comment>
<organism evidence="2 3">
    <name type="scientific">Listeria fleischmannii FSL S10-1203</name>
    <dbReference type="NCBI Taxonomy" id="1265822"/>
    <lineage>
        <taxon>Bacteria</taxon>
        <taxon>Bacillati</taxon>
        <taxon>Bacillota</taxon>
        <taxon>Bacilli</taxon>
        <taxon>Bacillales</taxon>
        <taxon>Listeriaceae</taxon>
        <taxon>Listeria</taxon>
    </lineage>
</organism>
<dbReference type="InterPro" id="IPR016162">
    <property type="entry name" value="Ald_DH_N"/>
</dbReference>
<name>W7DML8_9LIST</name>
<dbReference type="AlphaFoldDB" id="W7DML8"/>
<dbReference type="EMBL" id="AODM01000055">
    <property type="protein sequence ID" value="EUJ49279.1"/>
    <property type="molecule type" value="Genomic_DNA"/>
</dbReference>